<dbReference type="Proteomes" id="UP000243579">
    <property type="component" value="Unassembled WGS sequence"/>
</dbReference>
<accession>A0A1V9YL85</accession>
<sequence>MKPTLPGEDEADAQRQLCANVETWVSMLLGTLDELLAWKDHVVTIAALPTTALSTLAVLSSKICRCKGHIHTQLPKLLATTDDLIGGVLLNQHIHEYKTNMIEMSIAMDHEKMVLAEEQTKLRAALAQMARMKSAHRVFRWSRLSSRLRERELHRALDAQHAAFEAKREELHGIIKGQRDTIETLQRDIASLRTFAQHMPLKKPKSPPRPEPTKPRTGFRKNRVMSAPAHGVESPRRAAAAAVAPFASPAPESPAPTTSVRKWLRPPKLTSNQEPPGELSVTGPKAGICRPRTSSSVGRKKPLLLYDEVAAGRSVAVSVTGTWEARRDALRRVAQAKQVAQLKDDAARPVEVPESDDVVAVYATHANALVTRLGVKTNDKRP</sequence>
<proteinExistence type="predicted"/>
<dbReference type="OrthoDB" id="77848at2759"/>
<organism evidence="2 3">
    <name type="scientific">Achlya hypogyna</name>
    <name type="common">Oomycete</name>
    <name type="synonym">Protoachlya hypogyna</name>
    <dbReference type="NCBI Taxonomy" id="1202772"/>
    <lineage>
        <taxon>Eukaryota</taxon>
        <taxon>Sar</taxon>
        <taxon>Stramenopiles</taxon>
        <taxon>Oomycota</taxon>
        <taxon>Saprolegniomycetes</taxon>
        <taxon>Saprolegniales</taxon>
        <taxon>Achlyaceae</taxon>
        <taxon>Achlya</taxon>
    </lineage>
</organism>
<comment type="caution">
    <text evidence="2">The sequence shown here is derived from an EMBL/GenBank/DDBJ whole genome shotgun (WGS) entry which is preliminary data.</text>
</comment>
<gene>
    <name evidence="2" type="ORF">ACHHYP_10485</name>
</gene>
<evidence type="ECO:0000256" key="1">
    <source>
        <dbReference type="SAM" id="MobiDB-lite"/>
    </source>
</evidence>
<name>A0A1V9YL85_ACHHY</name>
<evidence type="ECO:0000313" key="2">
    <source>
        <dbReference type="EMBL" id="OQR86494.1"/>
    </source>
</evidence>
<feature type="region of interest" description="Disordered" evidence="1">
    <location>
        <begin position="266"/>
        <end position="294"/>
    </location>
</feature>
<reference evidence="2 3" key="1">
    <citation type="journal article" date="2014" name="Genome Biol. Evol.">
        <title>The secreted proteins of Achlya hypogyna and Thraustotheca clavata identify the ancestral oomycete secretome and reveal gene acquisitions by horizontal gene transfer.</title>
        <authorList>
            <person name="Misner I."/>
            <person name="Blouin N."/>
            <person name="Leonard G."/>
            <person name="Richards T.A."/>
            <person name="Lane C.E."/>
        </authorList>
    </citation>
    <scope>NUCLEOTIDE SEQUENCE [LARGE SCALE GENOMIC DNA]</scope>
    <source>
        <strain evidence="2 3">ATCC 48635</strain>
    </source>
</reference>
<protein>
    <submittedName>
        <fullName evidence="2">Uncharacterized protein</fullName>
    </submittedName>
</protein>
<keyword evidence="3" id="KW-1185">Reference proteome</keyword>
<dbReference type="EMBL" id="JNBR01001503">
    <property type="protein sequence ID" value="OQR86494.1"/>
    <property type="molecule type" value="Genomic_DNA"/>
</dbReference>
<evidence type="ECO:0000313" key="3">
    <source>
        <dbReference type="Proteomes" id="UP000243579"/>
    </source>
</evidence>
<dbReference type="AlphaFoldDB" id="A0A1V9YL85"/>
<feature type="region of interest" description="Disordered" evidence="1">
    <location>
        <begin position="200"/>
        <end position="223"/>
    </location>
</feature>